<dbReference type="KEGG" id="slan:GV829_12465"/>
<dbReference type="AlphaFoldDB" id="A0A6M4AYM9"/>
<keyword evidence="2" id="KW-1185">Reference proteome</keyword>
<dbReference type="SUPFAM" id="SSF50129">
    <property type="entry name" value="GroES-like"/>
    <property type="match status" value="1"/>
</dbReference>
<protein>
    <submittedName>
        <fullName evidence="1">DUF2855 family protein</fullName>
    </submittedName>
</protein>
<dbReference type="EMBL" id="CP053015">
    <property type="protein sequence ID" value="QJQ33149.1"/>
    <property type="molecule type" value="Genomic_DNA"/>
</dbReference>
<evidence type="ECO:0000313" key="1">
    <source>
        <dbReference type="EMBL" id="QJQ33149.1"/>
    </source>
</evidence>
<proteinExistence type="predicted"/>
<dbReference type="Pfam" id="PF11017">
    <property type="entry name" value="DUF2855"/>
    <property type="match status" value="1"/>
</dbReference>
<reference evidence="1 2" key="1">
    <citation type="submission" date="2020-01" db="EMBL/GenBank/DDBJ databases">
        <title>Sphingomonas sp. strain CSW-10.</title>
        <authorList>
            <person name="Chen W.-M."/>
        </authorList>
    </citation>
    <scope>NUCLEOTIDE SEQUENCE [LARGE SCALE GENOMIC DNA]</scope>
    <source>
        <strain evidence="1 2">CSW-10</strain>
    </source>
</reference>
<name>A0A6M4AYM9_9SPHN</name>
<dbReference type="InterPro" id="IPR021276">
    <property type="entry name" value="DUF2855"/>
</dbReference>
<dbReference type="RefSeq" id="WP_169947131.1">
    <property type="nucleotide sequence ID" value="NZ_CP053015.1"/>
</dbReference>
<accession>A0A6M4AYM9</accession>
<organism evidence="1 2">
    <name type="scientific">Sphingomonas lacunae</name>
    <dbReference type="NCBI Taxonomy" id="2698828"/>
    <lineage>
        <taxon>Bacteria</taxon>
        <taxon>Pseudomonadati</taxon>
        <taxon>Pseudomonadota</taxon>
        <taxon>Alphaproteobacteria</taxon>
        <taxon>Sphingomonadales</taxon>
        <taxon>Sphingomonadaceae</taxon>
        <taxon>Sphingomonas</taxon>
    </lineage>
</organism>
<gene>
    <name evidence="1" type="ORF">GV829_12465</name>
</gene>
<sequence length="361" mass="39104">MTQLLQVRRDAITTAELAEIEERPLAEGEVRVRVGRWALTANNISYALTGNTIGYWTFYPAPGGEAWGIVPVWGFAEVSESRHAEVPVGTRIWGFLPMASDWVMQPVKVSERGFTDGAPHRAAMAAVYNQYQRTNDDPPAMQAFADQRSLLFPLLFTGWVIGDYLEDNGHFGAEQVIIGSASSKTGFAAAHYVRELAGRAIRVIGLTSPGNKAFTEGLGLYDQVLTYEAAESLDAAVPTAYVDMAGDAALRSRLHHRFGEQMKASITVGATHWQATGPEGELPGAKPQFFFAPGQIAKRQSDWGPGVVDRKVLEANLAFLPKIATTLRIRSSAGGEAVAAAYDAMVHGRVPPDEGLILSFN</sequence>
<dbReference type="InterPro" id="IPR011032">
    <property type="entry name" value="GroES-like_sf"/>
</dbReference>
<dbReference type="Proteomes" id="UP000503018">
    <property type="component" value="Chromosome"/>
</dbReference>
<evidence type="ECO:0000313" key="2">
    <source>
        <dbReference type="Proteomes" id="UP000503018"/>
    </source>
</evidence>